<evidence type="ECO:0000313" key="3">
    <source>
        <dbReference type="Proteomes" id="UP000294321"/>
    </source>
</evidence>
<dbReference type="RefSeq" id="WP_133441554.1">
    <property type="nucleotide sequence ID" value="NZ_CP034726.1"/>
</dbReference>
<dbReference type="EMBL" id="CP034726">
    <property type="protein sequence ID" value="QBP17997.1"/>
    <property type="molecule type" value="Genomic_DNA"/>
</dbReference>
<dbReference type="InterPro" id="IPR025164">
    <property type="entry name" value="Toastrack_DUF4097"/>
</dbReference>
<dbReference type="Pfam" id="PF13349">
    <property type="entry name" value="DUF4097"/>
    <property type="match status" value="1"/>
</dbReference>
<evidence type="ECO:0000259" key="1">
    <source>
        <dbReference type="Pfam" id="PF13349"/>
    </source>
</evidence>
<organism evidence="2 3">
    <name type="scientific">Acetilactobacillus jinshanensis</name>
    <dbReference type="NCBI Taxonomy" id="1720083"/>
    <lineage>
        <taxon>Bacteria</taxon>
        <taxon>Bacillati</taxon>
        <taxon>Bacillota</taxon>
        <taxon>Bacilli</taxon>
        <taxon>Lactobacillales</taxon>
        <taxon>Lactobacillaceae</taxon>
        <taxon>Acetilactobacillus</taxon>
    </lineage>
</organism>
<protein>
    <recommendedName>
        <fullName evidence="1">DUF4097 domain-containing protein</fullName>
    </recommendedName>
</protein>
<accession>A0A4P6ZKF4</accession>
<evidence type="ECO:0000313" key="2">
    <source>
        <dbReference type="EMBL" id="QBP17997.1"/>
    </source>
</evidence>
<gene>
    <name evidence="2" type="ORF">ELX58_02275</name>
</gene>
<dbReference type="AlphaFoldDB" id="A0A4P6ZKF4"/>
<keyword evidence="3" id="KW-1185">Reference proteome</keyword>
<proteinExistence type="predicted"/>
<dbReference type="Proteomes" id="UP000294321">
    <property type="component" value="Chromosome"/>
</dbReference>
<dbReference type="KEGG" id="lji:ELX58_02275"/>
<feature type="domain" description="DUF4097" evidence="1">
    <location>
        <begin position="17"/>
        <end position="111"/>
    </location>
</feature>
<sequence length="119" mass="13702">MKVKAIKTKTLTLTQSINNLRINLDNFDITIKLGNKPKIKYSANENDVPIIQTNDDQLMVKSPKHHFSLFNFVKINRIWRNNKLLLVLPKTTHLTDAKLNLDTGNLSVNHSNIQKDIKK</sequence>
<name>A0A4P6ZKF4_9LACO</name>
<reference evidence="3" key="1">
    <citation type="submission" date="2018-12" db="EMBL/GenBank/DDBJ databases">
        <title>A new species of lactobacillus.</title>
        <authorList>
            <person name="Jian Y."/>
            <person name="Xin L."/>
            <person name="Hong Z.J."/>
            <person name="Ming L.Z."/>
            <person name="Hong X.Z."/>
        </authorList>
    </citation>
    <scope>NUCLEOTIDE SEQUENCE [LARGE SCALE GENOMIC DNA]</scope>
    <source>
        <strain evidence="3">HSLZ-75</strain>
    </source>
</reference>